<protein>
    <recommendedName>
        <fullName evidence="1">SLH domain-containing protein</fullName>
    </recommendedName>
</protein>
<proteinExistence type="predicted"/>
<name>A0A4U0F7I9_9BACL</name>
<dbReference type="InterPro" id="IPR001119">
    <property type="entry name" value="SLH_dom"/>
</dbReference>
<evidence type="ECO:0000259" key="1">
    <source>
        <dbReference type="PROSITE" id="PS51272"/>
    </source>
</evidence>
<dbReference type="EMBL" id="SUPK01000011">
    <property type="protein sequence ID" value="TJY38942.1"/>
    <property type="molecule type" value="Genomic_DNA"/>
</dbReference>
<dbReference type="Gene3D" id="1.50.10.20">
    <property type="match status" value="1"/>
</dbReference>
<dbReference type="Pfam" id="PF00395">
    <property type="entry name" value="SLH"/>
    <property type="match status" value="3"/>
</dbReference>
<feature type="domain" description="SLH" evidence="1">
    <location>
        <begin position="734"/>
        <end position="794"/>
    </location>
</feature>
<dbReference type="AlphaFoldDB" id="A0A4U0F7I9"/>
<dbReference type="RefSeq" id="WP_136779485.1">
    <property type="nucleotide sequence ID" value="NZ_SUPK01000011.1"/>
</dbReference>
<feature type="domain" description="SLH" evidence="1">
    <location>
        <begin position="795"/>
        <end position="858"/>
    </location>
</feature>
<dbReference type="Proteomes" id="UP000309673">
    <property type="component" value="Unassembled WGS sequence"/>
</dbReference>
<dbReference type="OrthoDB" id="411361at2"/>
<dbReference type="Gene3D" id="2.170.130.30">
    <property type="match status" value="1"/>
</dbReference>
<dbReference type="CDD" id="cd00688">
    <property type="entry name" value="ISOPREN_C2_like"/>
    <property type="match status" value="1"/>
</dbReference>
<evidence type="ECO:0000313" key="3">
    <source>
        <dbReference type="Proteomes" id="UP000309673"/>
    </source>
</evidence>
<dbReference type="SUPFAM" id="SSF48239">
    <property type="entry name" value="Terpenoid cyclases/Protein prenyltransferases"/>
    <property type="match status" value="1"/>
</dbReference>
<dbReference type="PROSITE" id="PS51272">
    <property type="entry name" value="SLH"/>
    <property type="match status" value="3"/>
</dbReference>
<dbReference type="InterPro" id="IPR008930">
    <property type="entry name" value="Terpenoid_cyclase/PrenylTrfase"/>
</dbReference>
<sequence>MKRGTTRSAWLRGIIAGMLALQLAIGTWAGSVWAADASVNPQPADPAAAAPTRAQLDEALGALQASLANANPVSDWVALGLARSGKSVADRYLPQAAKSAGDGSLRLVTDYARLALAVNANGGDARKVGPNGLDLLGKIANFDKMTAQGPNAPAFALLALDAGNYPAPGSKDRWTKDALIQWLVDNRTADGGWSLVPGKSDVDITGIVLTALAPYYDKNAAVKAAVDSALGWLSGVQKPNGGFGSPESSESSVQVLLALTSLGIDPVQDARFLKNGKSALTRLMEFRQPNGQFAHLPGGKGDGLASLYALLGLTAVERWMDGLPGLYAGQPAGQQVQVTVTGPNGKLAEAAVNGRSGMELFVETVKRNHVPYEVVRDPQYGAYLTSVSSFKNGQFGGYDGWQYAVKRGGQWLAITQGLSAFVPQAGDQVFIYYGGTTALIHSIKVEPAAAREGQPIQVTIEKEVYDWDSGKADVSPAEEARVSLGGVSAVTDKEGKATLRDVPKGKHTLVVDGYRTGGAPAYVAVEQPYTVASYVKQVSVRVEGDQRTIAEGTARGGTALEALEAMLKAKQIGYEVKETSFGKYVSSIGGIQAGKFGGYDGWLFAVKDGGQCMVPAEGIGTFLLDDGQELVVYYGDNTKLAEPAAVTPQQPKPGQPVTVKVTYRDMNWETGKLQDPKPLAGVKVSAGGAAATTDADGNAKLSALPEGVHTVSITGYTDGKAPLVVRTVSKLTVAASYNDQNAVSVWAADSVRTARAAGILNGPADSLTAFQPKEAITRAEFVAALVRAIGLKPAAGSTFGDVSPKAWYAKEIEAAAKAGLVSGVAPGKFAPDAKLTREQAAQLLTKALKLTAATSTALVDGQQVSRGAMPAVQAVLDSGWMTAYEGKFAPKQSMTREQAAVVTVKVLLKPGIGKLGA</sequence>
<organism evidence="2 3">
    <name type="scientific">Cohnella pontilimi</name>
    <dbReference type="NCBI Taxonomy" id="2564100"/>
    <lineage>
        <taxon>Bacteria</taxon>
        <taxon>Bacillati</taxon>
        <taxon>Bacillota</taxon>
        <taxon>Bacilli</taxon>
        <taxon>Bacillales</taxon>
        <taxon>Paenibacillaceae</taxon>
        <taxon>Cohnella</taxon>
    </lineage>
</organism>
<gene>
    <name evidence="2" type="ORF">E5161_19110</name>
</gene>
<evidence type="ECO:0000313" key="2">
    <source>
        <dbReference type="EMBL" id="TJY38942.1"/>
    </source>
</evidence>
<keyword evidence="3" id="KW-1185">Reference proteome</keyword>
<feature type="domain" description="SLH" evidence="1">
    <location>
        <begin position="859"/>
        <end position="917"/>
    </location>
</feature>
<accession>A0A4U0F7I9</accession>
<comment type="caution">
    <text evidence="2">The sequence shown here is derived from an EMBL/GenBank/DDBJ whole genome shotgun (WGS) entry which is preliminary data.</text>
</comment>
<reference evidence="2 3" key="1">
    <citation type="submission" date="2019-04" db="EMBL/GenBank/DDBJ databases">
        <title>Cohnella sp. nov., isolated from soil.</title>
        <authorList>
            <person name="Kim W."/>
        </authorList>
    </citation>
    <scope>NUCLEOTIDE SEQUENCE [LARGE SCALE GENOMIC DNA]</scope>
    <source>
        <strain evidence="2 3">CAU 1483</strain>
    </source>
</reference>